<evidence type="ECO:0000313" key="2">
    <source>
        <dbReference type="Proteomes" id="UP000254771"/>
    </source>
</evidence>
<sequence length="297" mass="35094">MKYNKPHTDFDGQVDLLIQRGMIVSNREQARYYLQHLNYYRLSGYWLPFEVSRNPHQFASGTNFEQVIDLYVFDRELRLLVIDAVERIEVSVRTQWAYHLSEKYGPHAHLDSGLFFKQDKYLATLGKLTGEIARSKEAFIQHLLDAYDETTPPIWAVVEVMSFGQLSQFYANLKLRQDRKSIADTYNLDEKVLGSFLHQINTIRNACAHHSRLWNRRFTMQMIIPGKRPAGLQQNFNRDQMVLKKIYNPLVMLAYLMDRTCPSHHFKTRLKDLLDQHNIDEDAMGFPRQWRALPIWN</sequence>
<accession>A0A370DAM0</accession>
<dbReference type="InterPro" id="IPR011664">
    <property type="entry name" value="Abi_system_AbiD/AbiF-like"/>
</dbReference>
<evidence type="ECO:0000313" key="1">
    <source>
        <dbReference type="EMBL" id="RDH81933.1"/>
    </source>
</evidence>
<comment type="caution">
    <text evidence="1">The sequence shown here is derived from an EMBL/GenBank/DDBJ whole genome shotgun (WGS) entry which is preliminary data.</text>
</comment>
<proteinExistence type="predicted"/>
<name>A0A370DAM0_9GAMM</name>
<dbReference type="GO" id="GO:0003677">
    <property type="term" value="F:DNA binding"/>
    <property type="evidence" value="ECO:0007669"/>
    <property type="project" value="UniProtKB-KW"/>
</dbReference>
<dbReference type="EMBL" id="QFXE01000021">
    <property type="protein sequence ID" value="RDH81933.1"/>
    <property type="molecule type" value="Genomic_DNA"/>
</dbReference>
<gene>
    <name evidence="1" type="ORF">DIZ78_15925</name>
</gene>
<dbReference type="PIRSF" id="PIRSF034934">
    <property type="entry name" value="AbiF_AbiD"/>
    <property type="match status" value="1"/>
</dbReference>
<reference evidence="1 2" key="1">
    <citation type="journal article" date="2018" name="ISME J.">
        <title>Endosymbiont genomes yield clues of tubeworm success.</title>
        <authorList>
            <person name="Li Y."/>
            <person name="Liles M.R."/>
            <person name="Halanych K.M."/>
        </authorList>
    </citation>
    <scope>NUCLEOTIDE SEQUENCE [LARGE SCALE GENOMIC DNA]</scope>
    <source>
        <strain evidence="1">A1462</strain>
    </source>
</reference>
<dbReference type="InterPro" id="IPR017034">
    <property type="entry name" value="Abi_system_AbiD/AbiF"/>
</dbReference>
<dbReference type="Pfam" id="PF07751">
    <property type="entry name" value="Abi_2"/>
    <property type="match status" value="1"/>
</dbReference>
<keyword evidence="2" id="KW-1185">Reference proteome</keyword>
<protein>
    <submittedName>
        <fullName evidence="1">DNA-binding protein</fullName>
    </submittedName>
</protein>
<organism evidence="1 2">
    <name type="scientific">endosymbiont of Escarpia spicata</name>
    <dbReference type="NCBI Taxonomy" id="2200908"/>
    <lineage>
        <taxon>Bacteria</taxon>
        <taxon>Pseudomonadati</taxon>
        <taxon>Pseudomonadota</taxon>
        <taxon>Gammaproteobacteria</taxon>
        <taxon>sulfur-oxidizing symbionts</taxon>
    </lineage>
</organism>
<dbReference type="Proteomes" id="UP000254771">
    <property type="component" value="Unassembled WGS sequence"/>
</dbReference>
<dbReference type="AlphaFoldDB" id="A0A370DAM0"/>
<keyword evidence="1" id="KW-0238">DNA-binding</keyword>